<evidence type="ECO:0000313" key="7">
    <source>
        <dbReference type="Proteomes" id="UP000318307"/>
    </source>
</evidence>
<dbReference type="GO" id="GO:0005524">
    <property type="term" value="F:ATP binding"/>
    <property type="evidence" value="ECO:0007669"/>
    <property type="project" value="UniProtKB-KW"/>
</dbReference>
<dbReference type="InterPro" id="IPR003439">
    <property type="entry name" value="ABC_transporter-like_ATP-bd"/>
</dbReference>
<organism evidence="6 7">
    <name type="scientific">Desulfobotulus alkaliphilus</name>
    <dbReference type="NCBI Taxonomy" id="622671"/>
    <lineage>
        <taxon>Bacteria</taxon>
        <taxon>Pseudomonadati</taxon>
        <taxon>Thermodesulfobacteriota</taxon>
        <taxon>Desulfobacteria</taxon>
        <taxon>Desulfobacterales</taxon>
        <taxon>Desulfobacteraceae</taxon>
        <taxon>Desulfobotulus</taxon>
    </lineage>
</organism>
<dbReference type="PROSITE" id="PS00211">
    <property type="entry name" value="ABC_TRANSPORTER_1"/>
    <property type="match status" value="1"/>
</dbReference>
<proteinExistence type="inferred from homology"/>
<dbReference type="PANTHER" id="PTHR42734">
    <property type="entry name" value="METAL TRANSPORT SYSTEM ATP-BINDING PROTEIN TM_0124-RELATED"/>
    <property type="match status" value="1"/>
</dbReference>
<dbReference type="PANTHER" id="PTHR42734:SF5">
    <property type="entry name" value="IRON TRANSPORT SYSTEM ATP-BINDING PROTEIN HI_0361-RELATED"/>
    <property type="match status" value="1"/>
</dbReference>
<keyword evidence="2" id="KW-0813">Transport</keyword>
<evidence type="ECO:0000313" key="6">
    <source>
        <dbReference type="EMBL" id="TWI75366.1"/>
    </source>
</evidence>
<dbReference type="GO" id="GO:0016887">
    <property type="term" value="F:ATP hydrolysis activity"/>
    <property type="evidence" value="ECO:0007669"/>
    <property type="project" value="InterPro"/>
</dbReference>
<evidence type="ECO:0000256" key="3">
    <source>
        <dbReference type="ARBA" id="ARBA00022741"/>
    </source>
</evidence>
<dbReference type="FunFam" id="3.40.50.300:FF:000134">
    <property type="entry name" value="Iron-enterobactin ABC transporter ATP-binding protein"/>
    <property type="match status" value="1"/>
</dbReference>
<dbReference type="InterPro" id="IPR050153">
    <property type="entry name" value="Metal_Ion_Import_ABC"/>
</dbReference>
<keyword evidence="4 6" id="KW-0067">ATP-binding</keyword>
<protein>
    <submittedName>
        <fullName evidence="6">Manganese/iron transport system ATP-binding protein/manganese/zinc/iron transport system ATP-binding protein</fullName>
    </submittedName>
</protein>
<dbReference type="Pfam" id="PF00005">
    <property type="entry name" value="ABC_tran"/>
    <property type="match status" value="1"/>
</dbReference>
<comment type="similarity">
    <text evidence="1">Belongs to the ABC transporter superfamily.</text>
</comment>
<dbReference type="EMBL" id="VLLC01000004">
    <property type="protein sequence ID" value="TWI75366.1"/>
    <property type="molecule type" value="Genomic_DNA"/>
</dbReference>
<dbReference type="InterPro" id="IPR003593">
    <property type="entry name" value="AAA+_ATPase"/>
</dbReference>
<evidence type="ECO:0000256" key="1">
    <source>
        <dbReference type="ARBA" id="ARBA00005417"/>
    </source>
</evidence>
<keyword evidence="3" id="KW-0547">Nucleotide-binding</keyword>
<gene>
    <name evidence="6" type="ORF">LZ24_00817</name>
</gene>
<comment type="caution">
    <text evidence="6">The sequence shown here is derived from an EMBL/GenBank/DDBJ whole genome shotgun (WGS) entry which is preliminary data.</text>
</comment>
<evidence type="ECO:0000259" key="5">
    <source>
        <dbReference type="PROSITE" id="PS50893"/>
    </source>
</evidence>
<dbReference type="CDD" id="cd03235">
    <property type="entry name" value="ABC_Metallic_Cations"/>
    <property type="match status" value="1"/>
</dbReference>
<dbReference type="SUPFAM" id="SSF52540">
    <property type="entry name" value="P-loop containing nucleoside triphosphate hydrolases"/>
    <property type="match status" value="1"/>
</dbReference>
<dbReference type="AlphaFoldDB" id="A0A562S462"/>
<evidence type="ECO:0000256" key="2">
    <source>
        <dbReference type="ARBA" id="ARBA00022448"/>
    </source>
</evidence>
<feature type="domain" description="ABC transporter" evidence="5">
    <location>
        <begin position="25"/>
        <end position="257"/>
    </location>
</feature>
<dbReference type="Proteomes" id="UP000318307">
    <property type="component" value="Unassembled WGS sequence"/>
</dbReference>
<keyword evidence="7" id="KW-1185">Reference proteome</keyword>
<dbReference type="InterPro" id="IPR027417">
    <property type="entry name" value="P-loop_NTPase"/>
</dbReference>
<name>A0A562S462_9BACT</name>
<accession>A0A562S462</accession>
<reference evidence="6 7" key="1">
    <citation type="submission" date="2019-07" db="EMBL/GenBank/DDBJ databases">
        <title>Genome sequencing of 100 strains of the haloalkaliphilic chemolithoautotrophic sulfur-oxidizing bacterium Thioalkalivibrio.</title>
        <authorList>
            <person name="Muyzer G."/>
        </authorList>
    </citation>
    <scope>NUCLEOTIDE SEQUENCE [LARGE SCALE GENOMIC DNA]</scope>
    <source>
        <strain evidence="6 7">ASO4-4</strain>
    </source>
</reference>
<evidence type="ECO:0000256" key="4">
    <source>
        <dbReference type="ARBA" id="ARBA00022840"/>
    </source>
</evidence>
<dbReference type="InterPro" id="IPR017871">
    <property type="entry name" value="ABC_transporter-like_CS"/>
</dbReference>
<dbReference type="PROSITE" id="PS50893">
    <property type="entry name" value="ABC_TRANSPORTER_2"/>
    <property type="match status" value="1"/>
</dbReference>
<dbReference type="Gene3D" id="3.40.50.300">
    <property type="entry name" value="P-loop containing nucleotide triphosphate hydrolases"/>
    <property type="match status" value="1"/>
</dbReference>
<dbReference type="SMART" id="SM00382">
    <property type="entry name" value="AAA"/>
    <property type="match status" value="1"/>
</dbReference>
<sequence length="270" mass="29466">MVRSSSFSPSLPPAGAAMDNLLPAIRTRHLTVSYGLRPALLDVNLDIPKGTLVGILGPNGAGKSTLIKALMGFVKKDVGRVEIMGEPAEKAKGRMAYVPQRSSVDWDFPITVEEVALMGRYGRIPWYRNPGKKDREAALKALRAVRMEDFGQRQIGALSGGQQQRVFMARALCQGADILLLDEPFAGVDAVTEKAILTVLKEAREQGLTLVVVHHDLATAASYFDRIALIKRGLVAFGRPEDVLQKELLSEVYGGQMQNFFTLPSINPKP</sequence>